<evidence type="ECO:0000259" key="4">
    <source>
        <dbReference type="PROSITE" id="PS51138"/>
    </source>
</evidence>
<dbReference type="InterPro" id="IPR036142">
    <property type="entry name" value="ENT_dom-like_sf"/>
</dbReference>
<accession>A0ABP1G863</accession>
<dbReference type="PANTHER" id="PTHR33432">
    <property type="entry name" value="PROTEIN EMSY-LIKE 4"/>
    <property type="match status" value="1"/>
</dbReference>
<feature type="region of interest" description="Disordered" evidence="3">
    <location>
        <begin position="59"/>
        <end position="135"/>
    </location>
</feature>
<dbReference type="PROSITE" id="PS51138">
    <property type="entry name" value="ENT"/>
    <property type="match status" value="1"/>
</dbReference>
<proteinExistence type="predicted"/>
<dbReference type="InterPro" id="IPR033485">
    <property type="entry name" value="EMSY-LIKE_plant"/>
</dbReference>
<feature type="compositionally biased region" description="Low complexity" evidence="3">
    <location>
        <begin position="212"/>
        <end position="224"/>
    </location>
</feature>
<dbReference type="Proteomes" id="UP001497392">
    <property type="component" value="Unassembled WGS sequence"/>
</dbReference>
<reference evidence="5 6" key="1">
    <citation type="submission" date="2024-06" db="EMBL/GenBank/DDBJ databases">
        <authorList>
            <person name="Kraege A."/>
            <person name="Thomma B."/>
        </authorList>
    </citation>
    <scope>NUCLEOTIDE SEQUENCE [LARGE SCALE GENOMIC DNA]</scope>
</reference>
<keyword evidence="2" id="KW-0539">Nucleus</keyword>
<feature type="domain" description="ENT" evidence="4">
    <location>
        <begin position="7"/>
        <end position="95"/>
    </location>
</feature>
<protein>
    <submittedName>
        <fullName evidence="5">G9587 protein</fullName>
    </submittedName>
</protein>
<gene>
    <name evidence="5" type="primary">g9587</name>
    <name evidence="5" type="ORF">VP750_LOCUS8640</name>
</gene>
<keyword evidence="6" id="KW-1185">Reference proteome</keyword>
<feature type="region of interest" description="Disordered" evidence="3">
    <location>
        <begin position="212"/>
        <end position="283"/>
    </location>
</feature>
<evidence type="ECO:0000256" key="2">
    <source>
        <dbReference type="ARBA" id="ARBA00023242"/>
    </source>
</evidence>
<dbReference type="InterPro" id="IPR005491">
    <property type="entry name" value="ENT_dom"/>
</dbReference>
<evidence type="ECO:0000313" key="6">
    <source>
        <dbReference type="Proteomes" id="UP001497392"/>
    </source>
</evidence>
<organism evidence="5 6">
    <name type="scientific">Coccomyxa viridis</name>
    <dbReference type="NCBI Taxonomy" id="1274662"/>
    <lineage>
        <taxon>Eukaryota</taxon>
        <taxon>Viridiplantae</taxon>
        <taxon>Chlorophyta</taxon>
        <taxon>core chlorophytes</taxon>
        <taxon>Trebouxiophyceae</taxon>
        <taxon>Trebouxiophyceae incertae sedis</taxon>
        <taxon>Coccomyxaceae</taxon>
        <taxon>Coccomyxa</taxon>
    </lineage>
</organism>
<comment type="caution">
    <text evidence="5">The sequence shown here is derived from an EMBL/GenBank/DDBJ whole genome shotgun (WGS) entry which is preliminary data.</text>
</comment>
<dbReference type="SUPFAM" id="SSF158639">
    <property type="entry name" value="ENT-like"/>
    <property type="match status" value="1"/>
</dbReference>
<dbReference type="EMBL" id="CAXHTA020000016">
    <property type="protein sequence ID" value="CAL5226734.1"/>
    <property type="molecule type" value="Genomic_DNA"/>
</dbReference>
<comment type="subcellular location">
    <subcellularLocation>
        <location evidence="1">Nucleus</location>
    </subcellularLocation>
</comment>
<feature type="compositionally biased region" description="Basic and acidic residues" evidence="3">
    <location>
        <begin position="59"/>
        <end position="69"/>
    </location>
</feature>
<dbReference type="SMART" id="SM01191">
    <property type="entry name" value="ENT"/>
    <property type="match status" value="1"/>
</dbReference>
<dbReference type="CDD" id="cd20404">
    <property type="entry name" value="Tudor_Agenet_AtEML-like"/>
    <property type="match status" value="1"/>
</dbReference>
<sequence length="283" mass="30795">MAATGYVLERLSELREEAYCKVLRCFLASQQYDLGKELMLSKLRTELCIADERHEELRQRLDSGEERPWVKSSRGYVNGSSEDGSEPPSPAVFPGGGKKRSGLPGMGDRPLKKRLKKSSAEPDGQAGLVNGKGGRGVMGMNPLIGHKVDRLWAEDNKWWSGIITDFNIRTGEHCICYMVGTEEESFEWLDVDKVPNELRILQDTVDVLSLPRPGEAGAGAAPAADAHHISHPPGVHSRGGGGGRKLGGRGRGSRPGYHDASYHPPAQRSHGVQLSDSDEDYGG</sequence>
<dbReference type="Pfam" id="PF03735">
    <property type="entry name" value="ENT"/>
    <property type="match status" value="1"/>
</dbReference>
<dbReference type="PANTHER" id="PTHR33432:SF22">
    <property type="entry name" value="OS10G0436850 PROTEIN"/>
    <property type="match status" value="1"/>
</dbReference>
<name>A0ABP1G863_9CHLO</name>
<evidence type="ECO:0000313" key="5">
    <source>
        <dbReference type="EMBL" id="CAL5226734.1"/>
    </source>
</evidence>
<dbReference type="Gene3D" id="1.10.1240.40">
    <property type="entry name" value="ENT domain"/>
    <property type="match status" value="1"/>
</dbReference>
<evidence type="ECO:0000256" key="3">
    <source>
        <dbReference type="SAM" id="MobiDB-lite"/>
    </source>
</evidence>
<evidence type="ECO:0000256" key="1">
    <source>
        <dbReference type="ARBA" id="ARBA00004123"/>
    </source>
</evidence>